<dbReference type="Proteomes" id="UP000569732">
    <property type="component" value="Unassembled WGS sequence"/>
</dbReference>
<dbReference type="SUPFAM" id="SSF55486">
    <property type="entry name" value="Metalloproteases ('zincins'), catalytic domain"/>
    <property type="match status" value="2"/>
</dbReference>
<dbReference type="GO" id="GO:0008237">
    <property type="term" value="F:metallopeptidase activity"/>
    <property type="evidence" value="ECO:0007669"/>
    <property type="project" value="InterPro"/>
</dbReference>
<feature type="signal peptide" evidence="2">
    <location>
        <begin position="1"/>
        <end position="31"/>
    </location>
</feature>
<dbReference type="InterPro" id="IPR024079">
    <property type="entry name" value="MetalloPept_cat_dom_sf"/>
</dbReference>
<feature type="chain" id="PRO_5032562039" evidence="2">
    <location>
        <begin position="32"/>
        <end position="549"/>
    </location>
</feature>
<dbReference type="InterPro" id="IPR003305">
    <property type="entry name" value="CenC_carb-bd"/>
</dbReference>
<evidence type="ECO:0000256" key="1">
    <source>
        <dbReference type="ARBA" id="ARBA00022801"/>
    </source>
</evidence>
<feature type="domain" description="CBM-cenC" evidence="3">
    <location>
        <begin position="400"/>
        <end position="528"/>
    </location>
</feature>
<evidence type="ECO:0000313" key="4">
    <source>
        <dbReference type="EMBL" id="NYZ67516.1"/>
    </source>
</evidence>
<dbReference type="Gene3D" id="2.60.120.260">
    <property type="entry name" value="Galactose-binding domain-like"/>
    <property type="match status" value="1"/>
</dbReference>
<dbReference type="Pfam" id="PF02018">
    <property type="entry name" value="CBM_4_9"/>
    <property type="match status" value="1"/>
</dbReference>
<dbReference type="Pfam" id="PF13582">
    <property type="entry name" value="Reprolysin_3"/>
    <property type="match status" value="1"/>
</dbReference>
<protein>
    <submittedName>
        <fullName evidence="4">Carbohydrate binding domain-containing protein</fullName>
    </submittedName>
</protein>
<dbReference type="GO" id="GO:0016798">
    <property type="term" value="F:hydrolase activity, acting on glycosyl bonds"/>
    <property type="evidence" value="ECO:0007669"/>
    <property type="project" value="InterPro"/>
</dbReference>
<dbReference type="InterPro" id="IPR008979">
    <property type="entry name" value="Galactose-bd-like_sf"/>
</dbReference>
<accession>A0A853IIR8</accession>
<sequence length="549" mass="61243">MSHVRLFALKKLNKYLCLSVVSGLFSTGALATPKNQLNSIDLMVLYTDGAELTEQSYGQGTGIDKRVSDLVKQLNKLYKNNSVNVQLNLVYSALTKESDINRLDTITVGNHSVSITAANRQIRDLRAQYGADFVLILTSVPKQIYDGTCGVASTSGSLVQKGRFSLQDRDQAYAVVSIDKETCDTFSRQQHETLFDEVELVAAHELGHLMGLNHDHKTERQDFNELIKDNELKSYIKEVLAVVKKDEYVKNNNKLPPKGTMIVNDPTFDDFKQISGGLYDYSFGYGVDDRFTTIMGYTHNYDAENQNWLPYFSTSKSVDYTVPIFRIDKANLVKNLEQVDSMGEPDSNNLQAINQAAKQLTGFCPSADASTELSNTNPKAVKLKGMQLNEFSLIHAYSIDFDKTPLWSPDDPNNTKGFYPWQDSELLTIVDLGANKRLLTVTTTNNTIPAIGLDLTCSLQQNETYRFSAEVQGGDQGIAALWLYYETAQGTQDWILIDYKTVDQLKWTTLTGDIKLPSQLSNVRLLIAGAADGIGFSLKSLNILTKRKD</sequence>
<keyword evidence="1" id="KW-0378">Hydrolase</keyword>
<evidence type="ECO:0000256" key="2">
    <source>
        <dbReference type="SAM" id="SignalP"/>
    </source>
</evidence>
<organism evidence="4 5">
    <name type="scientific">Spartinivicinus marinus</name>
    <dbReference type="NCBI Taxonomy" id="2994442"/>
    <lineage>
        <taxon>Bacteria</taxon>
        <taxon>Pseudomonadati</taxon>
        <taxon>Pseudomonadota</taxon>
        <taxon>Gammaproteobacteria</taxon>
        <taxon>Oceanospirillales</taxon>
        <taxon>Zooshikellaceae</taxon>
        <taxon>Spartinivicinus</taxon>
    </lineage>
</organism>
<dbReference type="AlphaFoldDB" id="A0A853IIR8"/>
<dbReference type="SUPFAM" id="SSF49785">
    <property type="entry name" value="Galactose-binding domain-like"/>
    <property type="match status" value="1"/>
</dbReference>
<keyword evidence="2" id="KW-0732">Signal</keyword>
<dbReference type="RefSeq" id="WP_180569537.1">
    <property type="nucleotide sequence ID" value="NZ_JACCKB010000026.1"/>
</dbReference>
<dbReference type="EMBL" id="JACCKB010000026">
    <property type="protein sequence ID" value="NYZ67516.1"/>
    <property type="molecule type" value="Genomic_DNA"/>
</dbReference>
<dbReference type="Gene3D" id="3.40.390.10">
    <property type="entry name" value="Collagenase (Catalytic Domain)"/>
    <property type="match status" value="1"/>
</dbReference>
<keyword evidence="5" id="KW-1185">Reference proteome</keyword>
<evidence type="ECO:0000259" key="3">
    <source>
        <dbReference type="Pfam" id="PF02018"/>
    </source>
</evidence>
<evidence type="ECO:0000313" key="5">
    <source>
        <dbReference type="Proteomes" id="UP000569732"/>
    </source>
</evidence>
<comment type="caution">
    <text evidence="4">The sequence shown here is derived from an EMBL/GenBank/DDBJ whole genome shotgun (WGS) entry which is preliminary data.</text>
</comment>
<reference evidence="4 5" key="1">
    <citation type="submission" date="2020-07" db="EMBL/GenBank/DDBJ databases">
        <title>Endozoicomonas sp. nov., isolated from sediment.</title>
        <authorList>
            <person name="Gu T."/>
        </authorList>
    </citation>
    <scope>NUCLEOTIDE SEQUENCE [LARGE SCALE GENOMIC DNA]</scope>
    <source>
        <strain evidence="4 5">SM1973</strain>
    </source>
</reference>
<gene>
    <name evidence="4" type="ORF">H0A36_15975</name>
</gene>
<proteinExistence type="predicted"/>
<name>A0A853IIR8_9GAMM</name>